<dbReference type="EMBL" id="LSYS01007300">
    <property type="protein sequence ID" value="OPJ72023.1"/>
    <property type="molecule type" value="Genomic_DNA"/>
</dbReference>
<keyword evidence="2" id="KW-1185">Reference proteome</keyword>
<dbReference type="AlphaFoldDB" id="A0A1V4JIJ6"/>
<dbReference type="Proteomes" id="UP000190648">
    <property type="component" value="Unassembled WGS sequence"/>
</dbReference>
<protein>
    <submittedName>
        <fullName evidence="1">Uncharacterized protein</fullName>
    </submittedName>
</protein>
<sequence>MGHHGTSRSWPAPEAPSSWWEHRGVRNHISAAGDSPGQHLTQVGLSRKEIRDGICEVTRRWLGTPGASFTAKISLEIVPYEILWIPWFGSLDPGPAIHSRVSDVRINSGH</sequence>
<evidence type="ECO:0000313" key="2">
    <source>
        <dbReference type="Proteomes" id="UP000190648"/>
    </source>
</evidence>
<accession>A0A1V4JIJ6</accession>
<proteinExistence type="predicted"/>
<reference evidence="1 2" key="1">
    <citation type="submission" date="2016-02" db="EMBL/GenBank/DDBJ databases">
        <title>Band-tailed pigeon sequencing and assembly.</title>
        <authorList>
            <person name="Soares A.E."/>
            <person name="Novak B.J."/>
            <person name="Rice E.S."/>
            <person name="O'Connell B."/>
            <person name="Chang D."/>
            <person name="Weber S."/>
            <person name="Shapiro B."/>
        </authorList>
    </citation>
    <scope>NUCLEOTIDE SEQUENCE [LARGE SCALE GENOMIC DNA]</scope>
    <source>
        <strain evidence="1">BTP2013</strain>
        <tissue evidence="1">Blood</tissue>
    </source>
</reference>
<name>A0A1V4JIJ6_PATFA</name>
<gene>
    <name evidence="1" type="ORF">AV530_009343</name>
</gene>
<evidence type="ECO:0000313" key="1">
    <source>
        <dbReference type="EMBL" id="OPJ72023.1"/>
    </source>
</evidence>
<organism evidence="1 2">
    <name type="scientific">Patagioenas fasciata monilis</name>
    <dbReference type="NCBI Taxonomy" id="372326"/>
    <lineage>
        <taxon>Eukaryota</taxon>
        <taxon>Metazoa</taxon>
        <taxon>Chordata</taxon>
        <taxon>Craniata</taxon>
        <taxon>Vertebrata</taxon>
        <taxon>Euteleostomi</taxon>
        <taxon>Archelosauria</taxon>
        <taxon>Archosauria</taxon>
        <taxon>Dinosauria</taxon>
        <taxon>Saurischia</taxon>
        <taxon>Theropoda</taxon>
        <taxon>Coelurosauria</taxon>
        <taxon>Aves</taxon>
        <taxon>Neognathae</taxon>
        <taxon>Neoaves</taxon>
        <taxon>Columbimorphae</taxon>
        <taxon>Columbiformes</taxon>
        <taxon>Columbidae</taxon>
        <taxon>Patagioenas</taxon>
    </lineage>
</organism>
<comment type="caution">
    <text evidence="1">The sequence shown here is derived from an EMBL/GenBank/DDBJ whole genome shotgun (WGS) entry which is preliminary data.</text>
</comment>